<protein>
    <recommendedName>
        <fullName evidence="2">Transposase IS4-like domain-containing protein</fullName>
    </recommendedName>
</protein>
<dbReference type="InterPro" id="IPR002559">
    <property type="entry name" value="Transposase_11"/>
</dbReference>
<dbReference type="Proteomes" id="UP000674425">
    <property type="component" value="Unassembled WGS sequence"/>
</dbReference>
<sequence>MLGTHEAPRRKRRGINGASQTAGPRPAYAAERRGIRPEEIDWLDEDGKWAGLRSVAMVEATREIDGRVSLERRYYVNSLPADPKRINEAVRAHWAIENSMHWVLDVAFGEDQCRARVDNAAQNFAILRRIVSNLLRADKATKVGIKNRRLKAGFDEHYRAQVLGMQVS</sequence>
<reference evidence="3 4" key="1">
    <citation type="submission" date="2021-02" db="EMBL/GenBank/DDBJ databases">
        <authorList>
            <person name="Vanwijnsberghe S."/>
        </authorList>
    </citation>
    <scope>NUCLEOTIDE SEQUENCE [LARGE SCALE GENOMIC DNA]</scope>
    <source>
        <strain evidence="3 4">R-69658</strain>
    </source>
</reference>
<dbReference type="RefSeq" id="WP_234487218.1">
    <property type="nucleotide sequence ID" value="NZ_CAJNAU010000233.1"/>
</dbReference>
<dbReference type="PANTHER" id="PTHR30298:SF0">
    <property type="entry name" value="PROTEIN YBFL-RELATED"/>
    <property type="match status" value="1"/>
</dbReference>
<dbReference type="PANTHER" id="PTHR30298">
    <property type="entry name" value="H REPEAT-ASSOCIATED PREDICTED TRANSPOSASE"/>
    <property type="match status" value="1"/>
</dbReference>
<gene>
    <name evidence="3" type="ORF">R69658_08029</name>
</gene>
<proteinExistence type="predicted"/>
<dbReference type="InterPro" id="IPR051698">
    <property type="entry name" value="Transposase_11-like"/>
</dbReference>
<keyword evidence="4" id="KW-1185">Reference proteome</keyword>
<evidence type="ECO:0000256" key="1">
    <source>
        <dbReference type="SAM" id="MobiDB-lite"/>
    </source>
</evidence>
<name>A0ABM8T8E2_9BURK</name>
<organism evidence="3 4">
    <name type="scientific">Paraburkholderia aspalathi</name>
    <dbReference type="NCBI Taxonomy" id="1324617"/>
    <lineage>
        <taxon>Bacteria</taxon>
        <taxon>Pseudomonadati</taxon>
        <taxon>Pseudomonadota</taxon>
        <taxon>Betaproteobacteria</taxon>
        <taxon>Burkholderiales</taxon>
        <taxon>Burkholderiaceae</taxon>
        <taxon>Paraburkholderia</taxon>
    </lineage>
</organism>
<comment type="caution">
    <text evidence="3">The sequence shown here is derived from an EMBL/GenBank/DDBJ whole genome shotgun (WGS) entry which is preliminary data.</text>
</comment>
<dbReference type="EMBL" id="CAJNAU010000233">
    <property type="protein sequence ID" value="CAE6868923.1"/>
    <property type="molecule type" value="Genomic_DNA"/>
</dbReference>
<evidence type="ECO:0000313" key="3">
    <source>
        <dbReference type="EMBL" id="CAE6868923.1"/>
    </source>
</evidence>
<dbReference type="Pfam" id="PF01609">
    <property type="entry name" value="DDE_Tnp_1"/>
    <property type="match status" value="1"/>
</dbReference>
<dbReference type="NCBIfam" id="NF033564">
    <property type="entry name" value="transpos_ISAs1"/>
    <property type="match status" value="1"/>
</dbReference>
<feature type="region of interest" description="Disordered" evidence="1">
    <location>
        <begin position="1"/>
        <end position="30"/>
    </location>
</feature>
<accession>A0ABM8T8E2</accession>
<dbReference type="InterPro" id="IPR047647">
    <property type="entry name" value="ISAs1_transpos"/>
</dbReference>
<feature type="domain" description="Transposase IS4-like" evidence="2">
    <location>
        <begin position="40"/>
        <end position="134"/>
    </location>
</feature>
<evidence type="ECO:0000259" key="2">
    <source>
        <dbReference type="Pfam" id="PF01609"/>
    </source>
</evidence>
<evidence type="ECO:0000313" key="4">
    <source>
        <dbReference type="Proteomes" id="UP000674425"/>
    </source>
</evidence>